<evidence type="ECO:0008006" key="3">
    <source>
        <dbReference type="Google" id="ProtNLM"/>
    </source>
</evidence>
<dbReference type="RefSeq" id="WP_067383482.1">
    <property type="nucleotide sequence ID" value="NZ_CP015839.1"/>
</dbReference>
<proteinExistence type="predicted"/>
<dbReference type="AlphaFoldDB" id="A0A1A9EZT0"/>
<reference evidence="1 2" key="2">
    <citation type="journal article" date="2018" name="Int. J. Syst. Evol. Microbiol.">
        <title>Marinobacterium aestuarii sp. nov., a benzene-degrading marine bacterium isolated from estuary sediment.</title>
        <authorList>
            <person name="Bae S.S."/>
            <person name="Jung J."/>
            <person name="Chung D."/>
            <person name="Baek K."/>
        </authorList>
    </citation>
    <scope>NUCLEOTIDE SEQUENCE [LARGE SCALE GENOMIC DNA]</scope>
    <source>
        <strain evidence="1 2">ST58-10</strain>
    </source>
</reference>
<dbReference type="OrthoDB" id="8891446at2"/>
<organism evidence="1 2">
    <name type="scientific">Marinobacterium aestuarii</name>
    <dbReference type="NCBI Taxonomy" id="1821621"/>
    <lineage>
        <taxon>Bacteria</taxon>
        <taxon>Pseudomonadati</taxon>
        <taxon>Pseudomonadota</taxon>
        <taxon>Gammaproteobacteria</taxon>
        <taxon>Oceanospirillales</taxon>
        <taxon>Oceanospirillaceae</taxon>
        <taxon>Marinobacterium</taxon>
    </lineage>
</organism>
<name>A0A1A9EZT0_9GAMM</name>
<sequence>MTDDQDDQTDTLGDILARLSPEAAAEVTIIGGQALCVWGDHYLLDQLTGEEYTHLASDDLDLLGKRHAIELCAEAWGGQAKFPAFGDQTPNSGVVMIKGATGENLSIEFLIAVYGLTDREVIKFADALPVGDLQIPILSPPLCLKSRINNLVGLRYAERKQAREVVRVKLAALATRMYIVDHLEQGNVKGALRIAKYLIRSVFLTNEARVAYRRYGAEFLHALPDNHGMWPTEAKELEFPKRLLQVRDYLGIKSE</sequence>
<keyword evidence="2" id="KW-1185">Reference proteome</keyword>
<evidence type="ECO:0000313" key="1">
    <source>
        <dbReference type="EMBL" id="ANG63456.1"/>
    </source>
</evidence>
<dbReference type="Proteomes" id="UP000078070">
    <property type="component" value="Chromosome"/>
</dbReference>
<protein>
    <recommendedName>
        <fullName evidence="3">Nucleotidyltransferase</fullName>
    </recommendedName>
</protein>
<gene>
    <name evidence="1" type="ORF">A8C75_13900</name>
</gene>
<dbReference type="EMBL" id="CP015839">
    <property type="protein sequence ID" value="ANG63456.1"/>
    <property type="molecule type" value="Genomic_DNA"/>
</dbReference>
<accession>A0A1A9EZT0</accession>
<reference evidence="2" key="1">
    <citation type="submission" date="2016-05" db="EMBL/GenBank/DDBJ databases">
        <authorList>
            <person name="Baek K."/>
            <person name="Yang S.-J."/>
        </authorList>
    </citation>
    <scope>NUCLEOTIDE SEQUENCE [LARGE SCALE GENOMIC DNA]</scope>
    <source>
        <strain evidence="2">ST58-10</strain>
    </source>
</reference>
<dbReference type="KEGG" id="mars:A8C75_13900"/>
<evidence type="ECO:0000313" key="2">
    <source>
        <dbReference type="Proteomes" id="UP000078070"/>
    </source>
</evidence>